<evidence type="ECO:0000256" key="14">
    <source>
        <dbReference type="ARBA" id="ARBA00023242"/>
    </source>
</evidence>
<dbReference type="FunFam" id="3.60.21.10:FF:000011">
    <property type="entry name" value="Double-strand break repair protein"/>
    <property type="match status" value="1"/>
</dbReference>
<evidence type="ECO:0000256" key="2">
    <source>
        <dbReference type="ARBA" id="ARBA00004123"/>
    </source>
</evidence>
<evidence type="ECO:0000256" key="10">
    <source>
        <dbReference type="ARBA" id="ARBA00022801"/>
    </source>
</evidence>
<dbReference type="GO" id="GO:0042138">
    <property type="term" value="P:meiotic DNA double-strand break formation"/>
    <property type="evidence" value="ECO:0007669"/>
    <property type="project" value="TreeGrafter"/>
</dbReference>
<evidence type="ECO:0000256" key="6">
    <source>
        <dbReference type="ARBA" id="ARBA00022722"/>
    </source>
</evidence>
<dbReference type="InterPro" id="IPR041796">
    <property type="entry name" value="Mre11_N"/>
</dbReference>
<dbReference type="PIRSF" id="PIRSF000882">
    <property type="entry name" value="DSB_repair_MRE11"/>
    <property type="match status" value="1"/>
</dbReference>
<feature type="domain" description="Mre11 DNA-binding" evidence="19">
    <location>
        <begin position="295"/>
        <end position="460"/>
    </location>
</feature>
<feature type="region of interest" description="Disordered" evidence="18">
    <location>
        <begin position="523"/>
        <end position="651"/>
    </location>
</feature>
<dbReference type="GO" id="GO:0008296">
    <property type="term" value="F:3'-5'-DNA exonuclease activity"/>
    <property type="evidence" value="ECO:0007669"/>
    <property type="project" value="InterPro"/>
</dbReference>
<dbReference type="PANTHER" id="PTHR10139">
    <property type="entry name" value="DOUBLE-STRAND BREAK REPAIR PROTEIN MRE11"/>
    <property type="match status" value="1"/>
</dbReference>
<dbReference type="Gene3D" id="3.30.110.110">
    <property type="entry name" value="Mre11, capping domain"/>
    <property type="match status" value="1"/>
</dbReference>
<evidence type="ECO:0000256" key="15">
    <source>
        <dbReference type="ARBA" id="ARBA00023254"/>
    </source>
</evidence>
<keyword evidence="10 17" id="KW-0378">Hydrolase</keyword>
<proteinExistence type="inferred from homology"/>
<dbReference type="Gene3D" id="3.60.21.10">
    <property type="match status" value="1"/>
</dbReference>
<dbReference type="GO" id="GO:0000014">
    <property type="term" value="F:single-stranded DNA endodeoxyribonuclease activity"/>
    <property type="evidence" value="ECO:0007669"/>
    <property type="project" value="TreeGrafter"/>
</dbReference>
<keyword evidence="13 17" id="KW-0464">Manganese</keyword>
<dbReference type="InterPro" id="IPR038487">
    <property type="entry name" value="Mre11_capping_dom"/>
</dbReference>
<keyword evidence="9 17" id="KW-0227">DNA damage</keyword>
<feature type="non-terminal residue" evidence="20">
    <location>
        <position position="1"/>
    </location>
</feature>
<dbReference type="AlphaFoldDB" id="A0A0V0G7T3"/>
<keyword evidence="6 17" id="KW-0540">Nuclease</keyword>
<keyword evidence="8 17" id="KW-0255">Endonuclease</keyword>
<dbReference type="Pfam" id="PF00149">
    <property type="entry name" value="Metallophos"/>
    <property type="match status" value="1"/>
</dbReference>
<feature type="active site" description="Proton donor" evidence="16">
    <location>
        <position position="130"/>
    </location>
</feature>
<dbReference type="InterPro" id="IPR007281">
    <property type="entry name" value="Mre11_DNA-bd"/>
</dbReference>
<accession>A0A0V0G7T3</accession>
<dbReference type="Pfam" id="PF04152">
    <property type="entry name" value="Mre11_DNA_bind"/>
    <property type="match status" value="1"/>
</dbReference>
<dbReference type="InterPro" id="IPR004843">
    <property type="entry name" value="Calcineurin-like_PHP"/>
</dbReference>
<comment type="subcellular location">
    <subcellularLocation>
        <location evidence="3">Chromosome</location>
    </subcellularLocation>
    <subcellularLocation>
        <location evidence="2">Nucleus</location>
    </subcellularLocation>
</comment>
<dbReference type="GO" id="GO:0031573">
    <property type="term" value="P:mitotic intra-S DNA damage checkpoint signaling"/>
    <property type="evidence" value="ECO:0007669"/>
    <property type="project" value="TreeGrafter"/>
</dbReference>
<evidence type="ECO:0000256" key="5">
    <source>
        <dbReference type="ARBA" id="ARBA00022454"/>
    </source>
</evidence>
<keyword evidence="11 17" id="KW-0269">Exonuclease</keyword>
<dbReference type="GO" id="GO:0035861">
    <property type="term" value="C:site of double-strand break"/>
    <property type="evidence" value="ECO:0007669"/>
    <property type="project" value="TreeGrafter"/>
</dbReference>
<feature type="compositionally biased region" description="Acidic residues" evidence="18">
    <location>
        <begin position="632"/>
        <end position="642"/>
    </location>
</feature>
<evidence type="ECO:0000256" key="17">
    <source>
        <dbReference type="RuleBase" id="RU003447"/>
    </source>
</evidence>
<evidence type="ECO:0000256" key="11">
    <source>
        <dbReference type="ARBA" id="ARBA00022839"/>
    </source>
</evidence>
<evidence type="ECO:0000259" key="19">
    <source>
        <dbReference type="SMART" id="SM01347"/>
    </source>
</evidence>
<keyword evidence="12 17" id="KW-0234">DNA repair</keyword>
<dbReference type="EMBL" id="GECL01001929">
    <property type="protein sequence ID" value="JAP04195.1"/>
    <property type="molecule type" value="Transcribed_RNA"/>
</dbReference>
<dbReference type="NCBIfam" id="TIGR00583">
    <property type="entry name" value="mre11"/>
    <property type="match status" value="1"/>
</dbReference>
<keyword evidence="14 17" id="KW-0539">Nucleus</keyword>
<dbReference type="SUPFAM" id="SSF56300">
    <property type="entry name" value="Metallo-dependent phosphatases"/>
    <property type="match status" value="1"/>
</dbReference>
<dbReference type="CDD" id="cd00840">
    <property type="entry name" value="MPP_Mre11_N"/>
    <property type="match status" value="1"/>
</dbReference>
<evidence type="ECO:0000256" key="8">
    <source>
        <dbReference type="ARBA" id="ARBA00022759"/>
    </source>
</evidence>
<feature type="compositionally biased region" description="Low complexity" evidence="18">
    <location>
        <begin position="599"/>
        <end position="623"/>
    </location>
</feature>
<comment type="cofactor">
    <cofactor evidence="1">
        <name>Mn(2+)</name>
        <dbReference type="ChEBI" id="CHEBI:29035"/>
    </cofactor>
</comment>
<keyword evidence="5" id="KW-0158">Chromosome</keyword>
<evidence type="ECO:0000313" key="20">
    <source>
        <dbReference type="EMBL" id="JAP04195.1"/>
    </source>
</evidence>
<keyword evidence="7" id="KW-0479">Metal-binding</keyword>
<dbReference type="InterPro" id="IPR029052">
    <property type="entry name" value="Metallo-depent_PP-like"/>
</dbReference>
<organism evidence="20">
    <name type="scientific">Triatoma dimidiata</name>
    <name type="common">Kissing bug</name>
    <name type="synonym">Meccus dimidiatus</name>
    <dbReference type="NCBI Taxonomy" id="72491"/>
    <lineage>
        <taxon>Eukaryota</taxon>
        <taxon>Metazoa</taxon>
        <taxon>Ecdysozoa</taxon>
        <taxon>Arthropoda</taxon>
        <taxon>Hexapoda</taxon>
        <taxon>Insecta</taxon>
        <taxon>Pterygota</taxon>
        <taxon>Neoptera</taxon>
        <taxon>Paraneoptera</taxon>
        <taxon>Hemiptera</taxon>
        <taxon>Heteroptera</taxon>
        <taxon>Panheteroptera</taxon>
        <taxon>Cimicomorpha</taxon>
        <taxon>Reduviidae</taxon>
        <taxon>Triatominae</taxon>
        <taxon>Triatoma</taxon>
    </lineage>
</organism>
<evidence type="ECO:0000256" key="3">
    <source>
        <dbReference type="ARBA" id="ARBA00004286"/>
    </source>
</evidence>
<protein>
    <submittedName>
        <fullName evidence="20">Putative dna repair exonuclease mre11</fullName>
    </submittedName>
</protein>
<dbReference type="PANTHER" id="PTHR10139:SF1">
    <property type="entry name" value="DOUBLE-STRAND BREAK REPAIR PROTEIN MRE11"/>
    <property type="match status" value="1"/>
</dbReference>
<dbReference type="GO" id="GO:0000724">
    <property type="term" value="P:double-strand break repair via homologous recombination"/>
    <property type="evidence" value="ECO:0007669"/>
    <property type="project" value="TreeGrafter"/>
</dbReference>
<dbReference type="GO" id="GO:0000723">
    <property type="term" value="P:telomere maintenance"/>
    <property type="evidence" value="ECO:0007669"/>
    <property type="project" value="TreeGrafter"/>
</dbReference>
<evidence type="ECO:0000256" key="4">
    <source>
        <dbReference type="ARBA" id="ARBA00009028"/>
    </source>
</evidence>
<dbReference type="GO" id="GO:0007095">
    <property type="term" value="P:mitotic G2 DNA damage checkpoint signaling"/>
    <property type="evidence" value="ECO:0007669"/>
    <property type="project" value="TreeGrafter"/>
</dbReference>
<evidence type="ECO:0000256" key="1">
    <source>
        <dbReference type="ARBA" id="ARBA00001936"/>
    </source>
</evidence>
<comment type="similarity">
    <text evidence="4 17">Belongs to the MRE11/RAD32 family.</text>
</comment>
<dbReference type="GO" id="GO:0006303">
    <property type="term" value="P:double-strand break repair via nonhomologous end joining"/>
    <property type="evidence" value="ECO:0007669"/>
    <property type="project" value="TreeGrafter"/>
</dbReference>
<evidence type="ECO:0000256" key="7">
    <source>
        <dbReference type="ARBA" id="ARBA00022723"/>
    </source>
</evidence>
<dbReference type="GO" id="GO:0030870">
    <property type="term" value="C:Mre11 complex"/>
    <property type="evidence" value="ECO:0007669"/>
    <property type="project" value="InterPro"/>
</dbReference>
<dbReference type="SMART" id="SM01347">
    <property type="entry name" value="Mre11_DNA_bind"/>
    <property type="match status" value="1"/>
</dbReference>
<dbReference type="InterPro" id="IPR003701">
    <property type="entry name" value="Mre11"/>
</dbReference>
<evidence type="ECO:0000256" key="12">
    <source>
        <dbReference type="ARBA" id="ARBA00023204"/>
    </source>
</evidence>
<sequence>IPKMEASPSNEDEITLMLATDIHLGVNEKDGIRADDSFIAFEEILKISKERDVDFILLGGDLFHDNKPSPQCLHKCLALLRKYCMGDKPIHVEFLSDQMTVFKNCVFPTVNYEDPNFNISIPVFSIHGNHDDPSGFGRMSALDLLSVSGFVNYFGKWTDLNKVKVYPLMLKKGLSKLAIYGLSHIKDERLYRLMKHNEVEYVIPGKDADSFFKLMVLHQNRVDRPGTNHIPESLIPSFIDLVFWGHEHDCRVKPEWNQEKQFYVTQPGSSVVTSLCEGEALEKHVAILKIHKQNFKLEPVRLKTVRPFVFDSVKFSDWNMKLYGNNPTEIVQEYVDKYIRSKLLEKAKDLKTDDPNQPTLPLIRLRIEFEEEYECFNAIRFGQTFTGIVANPTEMVMLKRKMSARAARKGNRPSEAPESSIQDINIGMADLIDNYFDGMPDKSHMKVLSKIWLAEGMSRFIDKDEKDALDDLVYHEMKKARSYLEKENATLDTVNECISRFSGMRLNRTQELEEVRRLLESDIRSQRDSKVPAQTITHKDILSDDDDDFGPPVAQSNGSKSERGRGRGRGRGSRGGRGGSTAKGAKSSNIDKSAFNTTSSKSSLNLSVSRKSNRTNSSKSITSYLTRGGGGDSEEMSQDSEDFTQTSYKPSPKKKMKFMYVDDE</sequence>
<dbReference type="GO" id="GO:0030145">
    <property type="term" value="F:manganese ion binding"/>
    <property type="evidence" value="ECO:0007669"/>
    <property type="project" value="InterPro"/>
</dbReference>
<evidence type="ECO:0000256" key="9">
    <source>
        <dbReference type="ARBA" id="ARBA00022763"/>
    </source>
</evidence>
<evidence type="ECO:0000256" key="13">
    <source>
        <dbReference type="ARBA" id="ARBA00023211"/>
    </source>
</evidence>
<dbReference type="GO" id="GO:0097552">
    <property type="term" value="P:mitochondrial double-strand break repair via homologous recombination"/>
    <property type="evidence" value="ECO:0007669"/>
    <property type="project" value="TreeGrafter"/>
</dbReference>
<keyword evidence="15 17" id="KW-0469">Meiosis</keyword>
<name>A0A0V0G7T3_TRIDM</name>
<evidence type="ECO:0000256" key="16">
    <source>
        <dbReference type="PIRSR" id="PIRSR000882-1"/>
    </source>
</evidence>
<evidence type="ECO:0000256" key="18">
    <source>
        <dbReference type="SAM" id="MobiDB-lite"/>
    </source>
</evidence>
<reference evidence="20" key="1">
    <citation type="journal article" date="2018" name="J. Proteomics">
        <title>Exploring the molecular complexity of Triatoma dimidiata sialome.</title>
        <authorList>
            <person name="Santiago P.B."/>
            <person name="de Araujo C.N."/>
            <person name="Charneau S."/>
            <person name="Bastos I.M.D."/>
            <person name="Assumpcao T.C.F."/>
            <person name="Queiroz R.M.L."/>
            <person name="Praca Y.R."/>
            <person name="Cordeiro T.M."/>
            <person name="Garcia C.H.S."/>
            <person name="da Silva I.G."/>
            <person name="Raiol T."/>
            <person name="Motta F.N."/>
            <person name="de Araujo Oliveira J.V."/>
            <person name="de Sousa M.V."/>
            <person name="Ribeiro J.M.C."/>
            <person name="de Santana J.M."/>
        </authorList>
    </citation>
    <scope>NUCLEOTIDE SEQUENCE</scope>
    <source>
        <strain evidence="20">Santander</strain>
        <tissue evidence="20">Salivary glands</tissue>
    </source>
</reference>